<evidence type="ECO:0000256" key="1">
    <source>
        <dbReference type="ARBA" id="ARBA00023277"/>
    </source>
</evidence>
<dbReference type="SUPFAM" id="SSF53067">
    <property type="entry name" value="Actin-like ATPase domain"/>
    <property type="match status" value="1"/>
</dbReference>
<proteinExistence type="predicted"/>
<dbReference type="PANTHER" id="PTHR18964:SF169">
    <property type="entry name" value="N-ACETYLMANNOSAMINE KINASE"/>
    <property type="match status" value="1"/>
</dbReference>
<protein>
    <submittedName>
        <fullName evidence="2">ROK family protein</fullName>
    </submittedName>
</protein>
<dbReference type="PANTHER" id="PTHR18964">
    <property type="entry name" value="ROK (REPRESSOR, ORF, KINASE) FAMILY"/>
    <property type="match status" value="1"/>
</dbReference>
<evidence type="ECO:0000313" key="2">
    <source>
        <dbReference type="EMBL" id="MFC0681901.1"/>
    </source>
</evidence>
<keyword evidence="3" id="KW-1185">Reference proteome</keyword>
<dbReference type="RefSeq" id="WP_386675395.1">
    <property type="nucleotide sequence ID" value="NZ_JBHLTG010000009.1"/>
</dbReference>
<dbReference type="PROSITE" id="PS01125">
    <property type="entry name" value="ROK"/>
    <property type="match status" value="1"/>
</dbReference>
<dbReference type="Pfam" id="PF00480">
    <property type="entry name" value="ROK"/>
    <property type="match status" value="1"/>
</dbReference>
<gene>
    <name evidence="2" type="ORF">ACFFGH_29050</name>
</gene>
<evidence type="ECO:0000313" key="3">
    <source>
        <dbReference type="Proteomes" id="UP001589896"/>
    </source>
</evidence>
<dbReference type="InterPro" id="IPR000600">
    <property type="entry name" value="ROK"/>
</dbReference>
<dbReference type="EMBL" id="JBHLTG010000009">
    <property type="protein sequence ID" value="MFC0681901.1"/>
    <property type="molecule type" value="Genomic_DNA"/>
</dbReference>
<dbReference type="InterPro" id="IPR049874">
    <property type="entry name" value="ROK_cs"/>
</dbReference>
<comment type="caution">
    <text evidence="2">The sequence shown here is derived from an EMBL/GenBank/DDBJ whole genome shotgun (WGS) entry which is preliminary data.</text>
</comment>
<dbReference type="Gene3D" id="3.30.420.40">
    <property type="match status" value="2"/>
</dbReference>
<dbReference type="CDD" id="cd23763">
    <property type="entry name" value="ASKHA_ATPase_ROK"/>
    <property type="match status" value="1"/>
</dbReference>
<dbReference type="InterPro" id="IPR043129">
    <property type="entry name" value="ATPase_NBD"/>
</dbReference>
<name>A0ABV6RYN1_9GAMM</name>
<sequence length="334" mass="33367">MQTSGSGPVASGPVALALDFGGTKVESALVDGAGRLLPGSRFRAPTGPSASSEGLWESVASVLDAALAAVGDRELIGVGIGTAGPIDERAGLVSPLNVPQWRGFPFRDRVVEWLRDRATPAPVTLRMDGLAITLADHWIGAAGGVDNVMGMVVSTGIGGGLILGGATVSGPTGNAGHIGHIEVGGFDVRCACGGTGCVEAVASGPRSVAWARSQGWTGNSGEQLATAYTAGDAIARAAVRRAGTAIGRAIASAAALTDLEVVAVGGGFSRVSPDLFGFIREAIDERAEFGFVKKVQVVPSGLSDEGPLIGAAALIHRAAVVTGSAEPQPLGSST</sequence>
<organism evidence="2 3">
    <name type="scientific">Lysobacter korlensis</name>
    <dbReference type="NCBI Taxonomy" id="553636"/>
    <lineage>
        <taxon>Bacteria</taxon>
        <taxon>Pseudomonadati</taxon>
        <taxon>Pseudomonadota</taxon>
        <taxon>Gammaproteobacteria</taxon>
        <taxon>Lysobacterales</taxon>
        <taxon>Lysobacteraceae</taxon>
        <taxon>Lysobacter</taxon>
    </lineage>
</organism>
<dbReference type="Proteomes" id="UP001589896">
    <property type="component" value="Unassembled WGS sequence"/>
</dbReference>
<reference evidence="2 3" key="1">
    <citation type="submission" date="2024-09" db="EMBL/GenBank/DDBJ databases">
        <authorList>
            <person name="Sun Q."/>
            <person name="Mori K."/>
        </authorList>
    </citation>
    <scope>NUCLEOTIDE SEQUENCE [LARGE SCALE GENOMIC DNA]</scope>
    <source>
        <strain evidence="2 3">KCTC 23076</strain>
    </source>
</reference>
<keyword evidence="1" id="KW-0119">Carbohydrate metabolism</keyword>
<accession>A0ABV6RYN1</accession>